<feature type="region of interest" description="Disordered" evidence="1">
    <location>
        <begin position="181"/>
        <end position="241"/>
    </location>
</feature>
<feature type="compositionally biased region" description="Basic and acidic residues" evidence="1">
    <location>
        <begin position="69"/>
        <end position="82"/>
    </location>
</feature>
<feature type="compositionally biased region" description="Basic and acidic residues" evidence="1">
    <location>
        <begin position="201"/>
        <end position="221"/>
    </location>
</feature>
<dbReference type="Proteomes" id="UP001178507">
    <property type="component" value="Unassembled WGS sequence"/>
</dbReference>
<organism evidence="2 3">
    <name type="scientific">Effrenium voratum</name>
    <dbReference type="NCBI Taxonomy" id="2562239"/>
    <lineage>
        <taxon>Eukaryota</taxon>
        <taxon>Sar</taxon>
        <taxon>Alveolata</taxon>
        <taxon>Dinophyceae</taxon>
        <taxon>Suessiales</taxon>
        <taxon>Symbiodiniaceae</taxon>
        <taxon>Effrenium</taxon>
    </lineage>
</organism>
<reference evidence="2" key="1">
    <citation type="submission" date="2023-08" db="EMBL/GenBank/DDBJ databases">
        <authorList>
            <person name="Chen Y."/>
            <person name="Shah S."/>
            <person name="Dougan E. K."/>
            <person name="Thang M."/>
            <person name="Chan C."/>
        </authorList>
    </citation>
    <scope>NUCLEOTIDE SEQUENCE</scope>
</reference>
<evidence type="ECO:0000256" key="1">
    <source>
        <dbReference type="SAM" id="MobiDB-lite"/>
    </source>
</evidence>
<dbReference type="AlphaFoldDB" id="A0AA36N5V8"/>
<name>A0AA36N5V8_9DINO</name>
<accession>A0AA36N5V8</accession>
<evidence type="ECO:0000313" key="3">
    <source>
        <dbReference type="Proteomes" id="UP001178507"/>
    </source>
</evidence>
<gene>
    <name evidence="2" type="ORF">EVOR1521_LOCUS15985</name>
</gene>
<proteinExistence type="predicted"/>
<evidence type="ECO:0000313" key="2">
    <source>
        <dbReference type="EMBL" id="CAJ1390622.1"/>
    </source>
</evidence>
<dbReference type="EMBL" id="CAUJNA010002112">
    <property type="protein sequence ID" value="CAJ1390622.1"/>
    <property type="molecule type" value="Genomic_DNA"/>
</dbReference>
<feature type="region of interest" description="Disordered" evidence="1">
    <location>
        <begin position="65"/>
        <end position="124"/>
    </location>
</feature>
<keyword evidence="3" id="KW-1185">Reference proteome</keyword>
<protein>
    <submittedName>
        <fullName evidence="2">Uncharacterized protein</fullName>
    </submittedName>
</protein>
<sequence>MDDLAVSAPYFTQLVGAATKRLPQPVSEEDAGDIRCGLWMLLLAALAGRRSSDYCKPCTMTRTCGYGRTAKEPKEKEARSERATSLSDEPGLGSVRKDAEERNLTPPRFLPKTRRSSAESSRAKNSRGIYNSAFFGQAEPTLARPLVELLDHLSSIRNLALALAPPISEGVQVPAEVASAPVSPTRASLSGTAARHVLPVGREERPESSSPEAERRAEPRTEGSPVEVAERRAEPRTSPVEVAEPQMADLQIEAAIATAVYVSQIVQGLDAASQQACGLVTGLETKLHEISRDRELWVHRYLAIQELQYAEKLCKQAMGDSPLAAAVLESPMAAA</sequence>
<comment type="caution">
    <text evidence="2">The sequence shown here is derived from an EMBL/GenBank/DDBJ whole genome shotgun (WGS) entry which is preliminary data.</text>
</comment>